<dbReference type="CDD" id="cd04366">
    <property type="entry name" value="IlGF_insulin_bombyxin_like"/>
    <property type="match status" value="1"/>
</dbReference>
<dbReference type="GO" id="GO:0005576">
    <property type="term" value="C:extracellular region"/>
    <property type="evidence" value="ECO:0007669"/>
    <property type="project" value="InterPro"/>
</dbReference>
<dbReference type="InterPro" id="IPR036438">
    <property type="entry name" value="Insulin-like_sf"/>
</dbReference>
<feature type="chain" id="PRO_5038021703" evidence="4">
    <location>
        <begin position="32"/>
        <end position="179"/>
    </location>
</feature>
<evidence type="ECO:0000256" key="4">
    <source>
        <dbReference type="SAM" id="SignalP"/>
    </source>
</evidence>
<dbReference type="AlphaFoldDB" id="A0A977SQ84"/>
<sequence>MYRFHGDLKMNVPKAWMQILCLVMLFGQMQANIDSKEYFCGKKLVRTLTELCSIYNNPTFGRNRIRRQIVEECCRSQCSRRYLVQYYCQVAKSPIAKLLNGTPENASKVAHEKDSNNAPSDHSAPSPAEERNSLNRIKKMRRLQSARNMIHHNPVPPANIGHVEHSQKPFYVWRFSRMY</sequence>
<feature type="region of interest" description="Disordered" evidence="3">
    <location>
        <begin position="105"/>
        <end position="134"/>
    </location>
</feature>
<dbReference type="InterPro" id="IPR016179">
    <property type="entry name" value="Insulin-like"/>
</dbReference>
<dbReference type="EMBL" id="ON155984">
    <property type="protein sequence ID" value="UXO98122.1"/>
    <property type="molecule type" value="mRNA"/>
</dbReference>
<accession>A0A977SQ84</accession>
<evidence type="ECO:0000259" key="5">
    <source>
        <dbReference type="SMART" id="SM00078"/>
    </source>
</evidence>
<evidence type="ECO:0000256" key="3">
    <source>
        <dbReference type="SAM" id="MobiDB-lite"/>
    </source>
</evidence>
<evidence type="ECO:0000256" key="2">
    <source>
        <dbReference type="ARBA" id="ARBA00022729"/>
    </source>
</evidence>
<organism evidence="6">
    <name type="scientific">Zophobas atratus</name>
    <name type="common">Giant mealworm beetle</name>
    <name type="synonym">Zophobas rugipes</name>
    <dbReference type="NCBI Taxonomy" id="7074"/>
    <lineage>
        <taxon>Eukaryota</taxon>
        <taxon>Metazoa</taxon>
        <taxon>Ecdysozoa</taxon>
        <taxon>Arthropoda</taxon>
        <taxon>Hexapoda</taxon>
        <taxon>Insecta</taxon>
        <taxon>Pterygota</taxon>
        <taxon>Neoptera</taxon>
        <taxon>Endopterygota</taxon>
        <taxon>Coleoptera</taxon>
        <taxon>Polyphaga</taxon>
        <taxon>Cucujiformia</taxon>
        <taxon>Tenebrionidae</taxon>
        <taxon>Zophobas</taxon>
    </lineage>
</organism>
<name>A0A977SQ84_ZOPAT</name>
<keyword evidence="1" id="KW-0165">Cleavage on pair of basic residues</keyword>
<dbReference type="SUPFAM" id="SSF56994">
    <property type="entry name" value="Insulin-like"/>
    <property type="match status" value="1"/>
</dbReference>
<feature type="domain" description="Insulin-like" evidence="5">
    <location>
        <begin position="37"/>
        <end position="88"/>
    </location>
</feature>
<feature type="signal peptide" evidence="4">
    <location>
        <begin position="1"/>
        <end position="31"/>
    </location>
</feature>
<proteinExistence type="evidence at transcript level"/>
<evidence type="ECO:0000256" key="1">
    <source>
        <dbReference type="ARBA" id="ARBA00022685"/>
    </source>
</evidence>
<dbReference type="Gene3D" id="1.10.100.10">
    <property type="entry name" value="Insulin-like"/>
    <property type="match status" value="1"/>
</dbReference>
<dbReference type="SMART" id="SM00078">
    <property type="entry name" value="IlGF"/>
    <property type="match status" value="1"/>
</dbReference>
<protein>
    <submittedName>
        <fullName evidence="6">Arthropod Insulin-like Growth Factor 2</fullName>
    </submittedName>
</protein>
<dbReference type="GO" id="GO:0005179">
    <property type="term" value="F:hormone activity"/>
    <property type="evidence" value="ECO:0007669"/>
    <property type="project" value="InterPro"/>
</dbReference>
<keyword evidence="2 4" id="KW-0732">Signal</keyword>
<reference evidence="6" key="1">
    <citation type="journal article" date="2022" name="J. Proteome Res.">
        <title>Neuropeptidomes of Tenebrio molitor L. and Zophobas atratus Fab. (Coleoptera, Polyphaga: Tenebrionidae).</title>
        <authorList>
            <person name="Marciniak P."/>
            <person name="Pacholska-Bogalska J."/>
            <person name="Ragionieri L."/>
        </authorList>
    </citation>
    <scope>NUCLEOTIDE SEQUENCE</scope>
    <source>
        <strain evidence="6">DN87252_c0_g1_i1</strain>
    </source>
</reference>
<evidence type="ECO:0000313" key="6">
    <source>
        <dbReference type="EMBL" id="UXO98122.1"/>
    </source>
</evidence>